<keyword evidence="3" id="KW-0687">Ribonucleoprotein</keyword>
<dbReference type="Pfam" id="PF01090">
    <property type="entry name" value="Ribosomal_S19e"/>
    <property type="match status" value="1"/>
</dbReference>
<reference evidence="4" key="1">
    <citation type="journal article" date="2014" name="Front. Microbiol.">
        <title>High frequency of phylogenetically diverse reductive dehalogenase-homologous genes in deep subseafloor sedimentary metagenomes.</title>
        <authorList>
            <person name="Kawai M."/>
            <person name="Futagami T."/>
            <person name="Toyoda A."/>
            <person name="Takaki Y."/>
            <person name="Nishi S."/>
            <person name="Hori S."/>
            <person name="Arai W."/>
            <person name="Tsubouchi T."/>
            <person name="Morono Y."/>
            <person name="Uchiyama I."/>
            <person name="Ito T."/>
            <person name="Fujiyama A."/>
            <person name="Inagaki F."/>
            <person name="Takami H."/>
        </authorList>
    </citation>
    <scope>NUCLEOTIDE SEQUENCE</scope>
    <source>
        <strain evidence="4">Expedition CK06-06</strain>
    </source>
</reference>
<dbReference type="GO" id="GO:0006412">
    <property type="term" value="P:translation"/>
    <property type="evidence" value="ECO:0007669"/>
    <property type="project" value="InterPro"/>
</dbReference>
<comment type="caution">
    <text evidence="4">The sequence shown here is derived from an EMBL/GenBank/DDBJ whole genome shotgun (WGS) entry which is preliminary data.</text>
</comment>
<dbReference type="GO" id="GO:0003735">
    <property type="term" value="F:structural constituent of ribosome"/>
    <property type="evidence" value="ECO:0007669"/>
    <property type="project" value="InterPro"/>
</dbReference>
<dbReference type="PANTHER" id="PTHR11710">
    <property type="entry name" value="40S RIBOSOMAL PROTEIN S19"/>
    <property type="match status" value="1"/>
</dbReference>
<evidence type="ECO:0000313" key="4">
    <source>
        <dbReference type="EMBL" id="GAG70194.1"/>
    </source>
</evidence>
<dbReference type="EMBL" id="BART01006814">
    <property type="protein sequence ID" value="GAG70194.1"/>
    <property type="molecule type" value="Genomic_DNA"/>
</dbReference>
<evidence type="ECO:0000256" key="3">
    <source>
        <dbReference type="ARBA" id="ARBA00023274"/>
    </source>
</evidence>
<dbReference type="InterPro" id="IPR001266">
    <property type="entry name" value="Ribosomal_eS19"/>
</dbReference>
<name>X0ZL99_9ZZZZ</name>
<protein>
    <recommendedName>
        <fullName evidence="5">30S ribosomal protein S19e</fullName>
    </recommendedName>
</protein>
<dbReference type="SUPFAM" id="SSF46785">
    <property type="entry name" value="Winged helix' DNA-binding domain"/>
    <property type="match status" value="1"/>
</dbReference>
<dbReference type="GO" id="GO:0022627">
    <property type="term" value="C:cytosolic small ribosomal subunit"/>
    <property type="evidence" value="ECO:0007669"/>
    <property type="project" value="TreeGrafter"/>
</dbReference>
<sequence>MKEFPEIKPPEGSQFWKTGFFKELAPIDHENFWYIRCASLLRKIKKFGPIGVNKLRKYYGGKNRKGPGRHHSAKGSGKIIRVALQQLEKANLIVKQDKKGRIVSPEGTSLLERTAYAILRKN</sequence>
<evidence type="ECO:0008006" key="5">
    <source>
        <dbReference type="Google" id="ProtNLM"/>
    </source>
</evidence>
<evidence type="ECO:0000256" key="1">
    <source>
        <dbReference type="ARBA" id="ARBA00010014"/>
    </source>
</evidence>
<comment type="similarity">
    <text evidence="1">Belongs to the eukaryotic ribosomal protein eS19 family.</text>
</comment>
<dbReference type="SMART" id="SM01413">
    <property type="entry name" value="Ribosomal_S19e"/>
    <property type="match status" value="1"/>
</dbReference>
<proteinExistence type="inferred from homology"/>
<keyword evidence="2" id="KW-0689">Ribosomal protein</keyword>
<dbReference type="PANTHER" id="PTHR11710:SF0">
    <property type="entry name" value="40S RIBOSOMAL PROTEIN S19"/>
    <property type="match status" value="1"/>
</dbReference>
<dbReference type="Gene3D" id="1.10.10.10">
    <property type="entry name" value="Winged helix-like DNA-binding domain superfamily/Winged helix DNA-binding domain"/>
    <property type="match status" value="1"/>
</dbReference>
<dbReference type="AlphaFoldDB" id="X0ZL99"/>
<accession>X0ZL99</accession>
<dbReference type="GO" id="GO:0003723">
    <property type="term" value="F:RNA binding"/>
    <property type="evidence" value="ECO:0007669"/>
    <property type="project" value="TreeGrafter"/>
</dbReference>
<evidence type="ECO:0000256" key="2">
    <source>
        <dbReference type="ARBA" id="ARBA00022980"/>
    </source>
</evidence>
<dbReference type="InterPro" id="IPR036388">
    <property type="entry name" value="WH-like_DNA-bd_sf"/>
</dbReference>
<dbReference type="GO" id="GO:0000028">
    <property type="term" value="P:ribosomal small subunit assembly"/>
    <property type="evidence" value="ECO:0007669"/>
    <property type="project" value="TreeGrafter"/>
</dbReference>
<gene>
    <name evidence="4" type="ORF">S01H4_15548</name>
</gene>
<dbReference type="InterPro" id="IPR036390">
    <property type="entry name" value="WH_DNA-bd_sf"/>
</dbReference>
<organism evidence="4">
    <name type="scientific">marine sediment metagenome</name>
    <dbReference type="NCBI Taxonomy" id="412755"/>
    <lineage>
        <taxon>unclassified sequences</taxon>
        <taxon>metagenomes</taxon>
        <taxon>ecological metagenomes</taxon>
    </lineage>
</organism>